<proteinExistence type="predicted"/>
<dbReference type="PANTHER" id="PTHR30445:SF8">
    <property type="entry name" value="K(+)_H(+) ANTIPORTER SUBUNIT KHTT"/>
    <property type="match status" value="1"/>
</dbReference>
<dbReference type="SUPFAM" id="SSF109755">
    <property type="entry name" value="PhoU-like"/>
    <property type="match status" value="1"/>
</dbReference>
<dbReference type="SUPFAM" id="SSF116726">
    <property type="entry name" value="TrkA C-terminal domain-like"/>
    <property type="match status" value="1"/>
</dbReference>
<comment type="caution">
    <text evidence="2">The sequence shown here is derived from an EMBL/GenBank/DDBJ whole genome shotgun (WGS) entry which is preliminary data.</text>
</comment>
<dbReference type="GO" id="GO:0006813">
    <property type="term" value="P:potassium ion transport"/>
    <property type="evidence" value="ECO:0007669"/>
    <property type="project" value="InterPro"/>
</dbReference>
<dbReference type="PANTHER" id="PTHR30445">
    <property type="entry name" value="K(+)_H(+) ANTIPORTER SUBUNIT KHTT"/>
    <property type="match status" value="1"/>
</dbReference>
<dbReference type="InterPro" id="IPR026022">
    <property type="entry name" value="PhoU_dom"/>
</dbReference>
<dbReference type="EMBL" id="DRTU01000281">
    <property type="protein sequence ID" value="HHI01178.1"/>
    <property type="molecule type" value="Genomic_DNA"/>
</dbReference>
<dbReference type="InterPro" id="IPR006037">
    <property type="entry name" value="RCK_C"/>
</dbReference>
<name>A0A7C5JYJ2_THELI</name>
<feature type="domain" description="RCK C-terminal" evidence="1">
    <location>
        <begin position="109"/>
        <end position="195"/>
    </location>
</feature>
<evidence type="ECO:0000259" key="1">
    <source>
        <dbReference type="PROSITE" id="PS51202"/>
    </source>
</evidence>
<protein>
    <submittedName>
        <fullName evidence="2">Potassium channel family protein</fullName>
    </submittedName>
</protein>
<evidence type="ECO:0000313" key="2">
    <source>
        <dbReference type="EMBL" id="HHI01178.1"/>
    </source>
</evidence>
<dbReference type="Pfam" id="PF02080">
    <property type="entry name" value="TrkA_C"/>
    <property type="match status" value="1"/>
</dbReference>
<dbReference type="Proteomes" id="UP000886217">
    <property type="component" value="Unassembled WGS sequence"/>
</dbReference>
<accession>A0A7C5JYJ2</accession>
<dbReference type="Gene3D" id="3.30.70.1450">
    <property type="entry name" value="Regulator of K+ conductance, C-terminal domain"/>
    <property type="match status" value="1"/>
</dbReference>
<organism evidence="2">
    <name type="scientific">Thermococcus litoralis</name>
    <dbReference type="NCBI Taxonomy" id="2265"/>
    <lineage>
        <taxon>Archaea</taxon>
        <taxon>Methanobacteriati</taxon>
        <taxon>Methanobacteriota</taxon>
        <taxon>Thermococci</taxon>
        <taxon>Thermococcales</taxon>
        <taxon>Thermococcaceae</taxon>
        <taxon>Thermococcus</taxon>
    </lineage>
</organism>
<dbReference type="PROSITE" id="PS51202">
    <property type="entry name" value="RCK_C"/>
    <property type="match status" value="1"/>
</dbReference>
<sequence length="205" mass="22906">MEEFEEFEYQPKSVKEIFIEMKNIVELMVDLAYTAILFGDKEIAEEVLDLEERMDLLNYHLMTHAVLAARSPKEAEQITSVLQMANSIEDISNAAGDLAKMVLEGVELHPVITEAIMESEEVITKIPVSGDSVIVGKTLGELDLATNTGVWIIAVKRGKRWIFAPDKDFKIKPGDILIGRGTLTSIEHLKEIARVIIRVVGDERA</sequence>
<keyword evidence="2" id="KW-0407">Ion channel</keyword>
<gene>
    <name evidence="2" type="ORF">ENL40_06915</name>
</gene>
<dbReference type="GO" id="GO:0008324">
    <property type="term" value="F:monoatomic cation transmembrane transporter activity"/>
    <property type="evidence" value="ECO:0007669"/>
    <property type="project" value="InterPro"/>
</dbReference>
<reference evidence="2" key="1">
    <citation type="journal article" date="2020" name="mSystems">
        <title>Genome- and Community-Level Interaction Insights into Carbon Utilization and Element Cycling Functions of Hydrothermarchaeota in Hydrothermal Sediment.</title>
        <authorList>
            <person name="Zhou Z."/>
            <person name="Liu Y."/>
            <person name="Xu W."/>
            <person name="Pan J."/>
            <person name="Luo Z.H."/>
            <person name="Li M."/>
        </authorList>
    </citation>
    <scope>NUCLEOTIDE SEQUENCE [LARGE SCALE GENOMIC DNA]</scope>
    <source>
        <strain evidence="2">HyVt-93</strain>
    </source>
</reference>
<dbReference type="AlphaFoldDB" id="A0A7C5JYJ2"/>
<dbReference type="InterPro" id="IPR036721">
    <property type="entry name" value="RCK_C_sf"/>
</dbReference>
<dbReference type="InterPro" id="IPR038078">
    <property type="entry name" value="PhoU-like_sf"/>
</dbReference>
<keyword evidence="2" id="KW-0406">Ion transport</keyword>
<dbReference type="Pfam" id="PF01895">
    <property type="entry name" value="PhoU"/>
    <property type="match status" value="1"/>
</dbReference>
<dbReference type="InterPro" id="IPR050144">
    <property type="entry name" value="AAE_transporter"/>
</dbReference>
<dbReference type="Gene3D" id="1.20.58.220">
    <property type="entry name" value="Phosphate transport system protein phou homolog 2, domain 2"/>
    <property type="match status" value="1"/>
</dbReference>
<keyword evidence="2" id="KW-0813">Transport</keyword>